<protein>
    <submittedName>
        <fullName evidence="1">Uncharacterized protein</fullName>
    </submittedName>
</protein>
<organism evidence="1 2">
    <name type="scientific">Pseudomonas tructae</name>
    <dbReference type="NCBI Taxonomy" id="2518644"/>
    <lineage>
        <taxon>Bacteria</taxon>
        <taxon>Pseudomonadati</taxon>
        <taxon>Pseudomonadota</taxon>
        <taxon>Gammaproteobacteria</taxon>
        <taxon>Pseudomonadales</taxon>
        <taxon>Pseudomonadaceae</taxon>
        <taxon>Pseudomonas</taxon>
    </lineage>
</organism>
<dbReference type="AlphaFoldDB" id="A0A411MK55"/>
<accession>A0A411MK55</accession>
<dbReference type="EMBL" id="CP035952">
    <property type="protein sequence ID" value="QBF27147.1"/>
    <property type="molecule type" value="Genomic_DNA"/>
</dbReference>
<dbReference type="KEGG" id="ptk:EXN22_16145"/>
<evidence type="ECO:0000313" key="2">
    <source>
        <dbReference type="Proteomes" id="UP000291130"/>
    </source>
</evidence>
<dbReference type="Proteomes" id="UP000291130">
    <property type="component" value="Chromosome"/>
</dbReference>
<keyword evidence="2" id="KW-1185">Reference proteome</keyword>
<reference evidence="1 2" key="1">
    <citation type="submission" date="2019-02" db="EMBL/GenBank/DDBJ databases">
        <title>Complete genome sequence of Pseudomonas sp. SNU WT1 isolated from rainbow trout.</title>
        <authorList>
            <person name="Oh W.T."/>
            <person name="Park S.C."/>
        </authorList>
    </citation>
    <scope>NUCLEOTIDE SEQUENCE [LARGE SCALE GENOMIC DNA]</scope>
    <source>
        <strain evidence="1 2">SNU WT1</strain>
    </source>
</reference>
<evidence type="ECO:0000313" key="1">
    <source>
        <dbReference type="EMBL" id="QBF27147.1"/>
    </source>
</evidence>
<gene>
    <name evidence="1" type="ORF">EXN22_16145</name>
</gene>
<dbReference type="RefSeq" id="WP_130265009.1">
    <property type="nucleotide sequence ID" value="NZ_CP035952.1"/>
</dbReference>
<proteinExistence type="predicted"/>
<name>A0A411MK55_9PSED</name>
<sequence>MISPANTPDLSQASVLQMIQDAMASGAPMVTINQAVTEGQVVTLPSTNNDITLNLETGGAQLNAVTVNLPANSDGRVGQRVFVNSDGQIVLAHFQSSIAVNGGDYMFNPGDNCVFYRNKPAILSRITA</sequence>